<dbReference type="PROSITE" id="PS51186">
    <property type="entry name" value="GNAT"/>
    <property type="match status" value="1"/>
</dbReference>
<name>A0A2V3PKN4_9BACT</name>
<dbReference type="Pfam" id="PF13302">
    <property type="entry name" value="Acetyltransf_3"/>
    <property type="match status" value="1"/>
</dbReference>
<dbReference type="PANTHER" id="PTHR43792:SF9">
    <property type="entry name" value="RIBOSOMAL-PROTEIN-ALANINE ACETYLTRANSFERASE"/>
    <property type="match status" value="1"/>
</dbReference>
<gene>
    <name evidence="2" type="ORF">CLV62_12211</name>
</gene>
<organism evidence="2 3">
    <name type="scientific">Dysgonomonas alginatilytica</name>
    <dbReference type="NCBI Taxonomy" id="1605892"/>
    <lineage>
        <taxon>Bacteria</taxon>
        <taxon>Pseudomonadati</taxon>
        <taxon>Bacteroidota</taxon>
        <taxon>Bacteroidia</taxon>
        <taxon>Bacteroidales</taxon>
        <taxon>Dysgonomonadaceae</taxon>
        <taxon>Dysgonomonas</taxon>
    </lineage>
</organism>
<evidence type="ECO:0000313" key="3">
    <source>
        <dbReference type="Proteomes" id="UP000247973"/>
    </source>
</evidence>
<feature type="domain" description="N-acetyltransferase" evidence="1">
    <location>
        <begin position="11"/>
        <end position="174"/>
    </location>
</feature>
<dbReference type="AlphaFoldDB" id="A0A2V3PKN4"/>
<dbReference type="InterPro" id="IPR016181">
    <property type="entry name" value="Acyl_CoA_acyltransferase"/>
</dbReference>
<dbReference type="EMBL" id="QICL01000022">
    <property type="protein sequence ID" value="PXV62059.1"/>
    <property type="molecule type" value="Genomic_DNA"/>
</dbReference>
<proteinExistence type="predicted"/>
<comment type="caution">
    <text evidence="2">The sequence shown here is derived from an EMBL/GenBank/DDBJ whole genome shotgun (WGS) entry which is preliminary data.</text>
</comment>
<accession>A0A2V3PKN4</accession>
<evidence type="ECO:0000313" key="2">
    <source>
        <dbReference type="EMBL" id="PXV62059.1"/>
    </source>
</evidence>
<dbReference type="OrthoDB" id="9788916at2"/>
<evidence type="ECO:0000259" key="1">
    <source>
        <dbReference type="PROSITE" id="PS51186"/>
    </source>
</evidence>
<keyword evidence="2" id="KW-0808">Transferase</keyword>
<dbReference type="InterPro" id="IPR051531">
    <property type="entry name" value="N-acetyltransferase"/>
</dbReference>
<dbReference type="Gene3D" id="3.40.630.30">
    <property type="match status" value="1"/>
</dbReference>
<dbReference type="Proteomes" id="UP000247973">
    <property type="component" value="Unassembled WGS sequence"/>
</dbReference>
<keyword evidence="3" id="KW-1185">Reference proteome</keyword>
<dbReference type="InterPro" id="IPR000182">
    <property type="entry name" value="GNAT_dom"/>
</dbReference>
<dbReference type="GO" id="GO:0008999">
    <property type="term" value="F:protein-N-terminal-alanine acetyltransferase activity"/>
    <property type="evidence" value="ECO:0007669"/>
    <property type="project" value="TreeGrafter"/>
</dbReference>
<dbReference type="PANTHER" id="PTHR43792">
    <property type="entry name" value="GNAT FAMILY, PUTATIVE (AFU_ORTHOLOGUE AFUA_3G00765)-RELATED-RELATED"/>
    <property type="match status" value="1"/>
</dbReference>
<dbReference type="RefSeq" id="WP_110311610.1">
    <property type="nucleotide sequence ID" value="NZ_QICL01000022.1"/>
</dbReference>
<sequence length="177" mass="21107">MQFPLLHTERLSLIEIKQDHLNDLFQIFSNPEVTRFYNLLPFKEPKDAQKFIDWYQSRFTEGLAIRWGIALKGEQSIIGTIGFNNYTKHHRANIGYDLQKEYWNNGYITEALKAIISYGFKELEINRIEAEVMSGNESSEKALHKMNFTKEGVLREWMFWNSKYYDMIMYSLLKRET</sequence>
<reference evidence="2 3" key="1">
    <citation type="submission" date="2018-03" db="EMBL/GenBank/DDBJ databases">
        <title>Genomic Encyclopedia of Archaeal and Bacterial Type Strains, Phase II (KMG-II): from individual species to whole genera.</title>
        <authorList>
            <person name="Goeker M."/>
        </authorList>
    </citation>
    <scope>NUCLEOTIDE SEQUENCE [LARGE SCALE GENOMIC DNA]</scope>
    <source>
        <strain evidence="2 3">DSM 100214</strain>
    </source>
</reference>
<dbReference type="SUPFAM" id="SSF55729">
    <property type="entry name" value="Acyl-CoA N-acyltransferases (Nat)"/>
    <property type="match status" value="1"/>
</dbReference>
<dbReference type="GO" id="GO:0005737">
    <property type="term" value="C:cytoplasm"/>
    <property type="evidence" value="ECO:0007669"/>
    <property type="project" value="TreeGrafter"/>
</dbReference>
<protein>
    <submittedName>
        <fullName evidence="2">Ribosomal-protein-alanine N-acetyltransferase</fullName>
    </submittedName>
</protein>